<sequence>MADEGKEREGRRREDLTLFPPRRETYNMNALQIISIVTPIWEPTRVLGSVDLRFIENKALKSAFF</sequence>
<proteinExistence type="predicted"/>
<evidence type="ECO:0000313" key="2">
    <source>
        <dbReference type="Proteomes" id="UP000010478"/>
    </source>
</evidence>
<evidence type="ECO:0000313" key="1">
    <source>
        <dbReference type="EMBL" id="AFZ08442.1"/>
    </source>
</evidence>
<name>K9VLS0_9CYAN</name>
<dbReference type="Proteomes" id="UP000010478">
    <property type="component" value="Chromosome"/>
</dbReference>
<dbReference type="EMBL" id="CP003614">
    <property type="protein sequence ID" value="AFZ08442.1"/>
    <property type="molecule type" value="Genomic_DNA"/>
</dbReference>
<reference evidence="1 2" key="1">
    <citation type="submission" date="2012-05" db="EMBL/GenBank/DDBJ databases">
        <title>Finished chromosome of genome of Oscillatoria sp. PCC 7112.</title>
        <authorList>
            <consortium name="US DOE Joint Genome Institute"/>
            <person name="Gugger M."/>
            <person name="Coursin T."/>
            <person name="Rippka R."/>
            <person name="Tandeau De Marsac N."/>
            <person name="Huntemann M."/>
            <person name="Wei C.-L."/>
            <person name="Han J."/>
            <person name="Detter J.C."/>
            <person name="Han C."/>
            <person name="Tapia R."/>
            <person name="Davenport K."/>
            <person name="Daligault H."/>
            <person name="Erkkila T."/>
            <person name="Gu W."/>
            <person name="Munk A.C.C."/>
            <person name="Teshima H."/>
            <person name="Xu Y."/>
            <person name="Chain P."/>
            <person name="Chen A."/>
            <person name="Krypides N."/>
            <person name="Mavromatis K."/>
            <person name="Markowitz V."/>
            <person name="Szeto E."/>
            <person name="Ivanova N."/>
            <person name="Mikhailova N."/>
            <person name="Ovchinnikova G."/>
            <person name="Pagani I."/>
            <person name="Pati A."/>
            <person name="Goodwin L."/>
            <person name="Peters L."/>
            <person name="Pitluck S."/>
            <person name="Woyke T."/>
            <person name="Kerfeld C."/>
        </authorList>
    </citation>
    <scope>NUCLEOTIDE SEQUENCE [LARGE SCALE GENOMIC DNA]</scope>
    <source>
        <strain evidence="1 2">PCC 7112</strain>
    </source>
</reference>
<keyword evidence="2" id="KW-1185">Reference proteome</keyword>
<accession>K9VLS0</accession>
<protein>
    <submittedName>
        <fullName evidence="1">Uncharacterized protein</fullName>
    </submittedName>
</protein>
<gene>
    <name evidence="1" type="ORF">Osc7112_4114</name>
</gene>
<dbReference type="STRING" id="179408.Osc7112_4114"/>
<dbReference type="HOGENOM" id="CLU_2845587_0_0_3"/>
<dbReference type="AlphaFoldDB" id="K9VLS0"/>
<organism evidence="1 2">
    <name type="scientific">Phormidium nigroviride PCC 7112</name>
    <dbReference type="NCBI Taxonomy" id="179408"/>
    <lineage>
        <taxon>Bacteria</taxon>
        <taxon>Bacillati</taxon>
        <taxon>Cyanobacteriota</taxon>
        <taxon>Cyanophyceae</taxon>
        <taxon>Oscillatoriophycideae</taxon>
        <taxon>Oscillatoriales</taxon>
        <taxon>Oscillatoriaceae</taxon>
        <taxon>Phormidium</taxon>
    </lineage>
</organism>
<dbReference type="KEGG" id="oni:Osc7112_4114"/>